<feature type="transmembrane region" description="Helical" evidence="6">
    <location>
        <begin position="160"/>
        <end position="188"/>
    </location>
</feature>
<evidence type="ECO:0000256" key="1">
    <source>
        <dbReference type="ARBA" id="ARBA00004141"/>
    </source>
</evidence>
<evidence type="ECO:0000256" key="4">
    <source>
        <dbReference type="ARBA" id="ARBA00023136"/>
    </source>
</evidence>
<evidence type="ECO:0000313" key="7">
    <source>
        <dbReference type="EMBL" id="KAK7100800.1"/>
    </source>
</evidence>
<feature type="transmembrane region" description="Helical" evidence="6">
    <location>
        <begin position="306"/>
        <end position="325"/>
    </location>
</feature>
<evidence type="ECO:0000256" key="2">
    <source>
        <dbReference type="ARBA" id="ARBA00022692"/>
    </source>
</evidence>
<feature type="transmembrane region" description="Helical" evidence="6">
    <location>
        <begin position="93"/>
        <end position="113"/>
    </location>
</feature>
<dbReference type="Pfam" id="PF07690">
    <property type="entry name" value="MFS_1"/>
    <property type="match status" value="2"/>
</dbReference>
<feature type="transmembrane region" description="Helical" evidence="6">
    <location>
        <begin position="357"/>
        <end position="374"/>
    </location>
</feature>
<dbReference type="PANTHER" id="PTHR10924:SF27">
    <property type="entry name" value="SOLUTE CARRIER FAMILY 49 MEMBER 4"/>
    <property type="match status" value="1"/>
</dbReference>
<keyword evidence="8" id="KW-1185">Reference proteome</keyword>
<keyword evidence="4 6" id="KW-0472">Membrane</keyword>
<evidence type="ECO:0000313" key="8">
    <source>
        <dbReference type="Proteomes" id="UP001374579"/>
    </source>
</evidence>
<feature type="transmembrane region" description="Helical" evidence="6">
    <location>
        <begin position="515"/>
        <end position="534"/>
    </location>
</feature>
<proteinExistence type="predicted"/>
<feature type="transmembrane region" description="Helical" evidence="6">
    <location>
        <begin position="194"/>
        <end position="215"/>
    </location>
</feature>
<dbReference type="InterPro" id="IPR049680">
    <property type="entry name" value="FLVCR1-2_SLC49-like"/>
</dbReference>
<gene>
    <name evidence="7" type="ORF">V1264_023679</name>
</gene>
<dbReference type="AlphaFoldDB" id="A0AAN9B7L5"/>
<evidence type="ECO:0000256" key="5">
    <source>
        <dbReference type="SAM" id="MobiDB-lite"/>
    </source>
</evidence>
<feature type="region of interest" description="Disordered" evidence="5">
    <location>
        <begin position="56"/>
        <end position="77"/>
    </location>
</feature>
<protein>
    <submittedName>
        <fullName evidence="7">Uncharacterized protein</fullName>
    </submittedName>
</protein>
<feature type="transmembrane region" description="Helical" evidence="6">
    <location>
        <begin position="394"/>
        <end position="411"/>
    </location>
</feature>
<feature type="transmembrane region" description="Helical" evidence="6">
    <location>
        <begin position="487"/>
        <end position="509"/>
    </location>
</feature>
<dbReference type="GO" id="GO:0016020">
    <property type="term" value="C:membrane"/>
    <property type="evidence" value="ECO:0007669"/>
    <property type="project" value="UniProtKB-SubCell"/>
</dbReference>
<evidence type="ECO:0000256" key="6">
    <source>
        <dbReference type="SAM" id="Phobius"/>
    </source>
</evidence>
<feature type="transmembrane region" description="Helical" evidence="6">
    <location>
        <begin position="133"/>
        <end position="153"/>
    </location>
</feature>
<reference evidence="7 8" key="1">
    <citation type="submission" date="2024-02" db="EMBL/GenBank/DDBJ databases">
        <title>Chromosome-scale genome assembly of the rough periwinkle Littorina saxatilis.</title>
        <authorList>
            <person name="De Jode A."/>
            <person name="Faria R."/>
            <person name="Formenti G."/>
            <person name="Sims Y."/>
            <person name="Smith T.P."/>
            <person name="Tracey A."/>
            <person name="Wood J.M.D."/>
            <person name="Zagrodzka Z.B."/>
            <person name="Johannesson K."/>
            <person name="Butlin R.K."/>
            <person name="Leder E.H."/>
        </authorList>
    </citation>
    <scope>NUCLEOTIDE SEQUENCE [LARGE SCALE GENOMIC DNA]</scope>
    <source>
        <strain evidence="7">Snail1</strain>
        <tissue evidence="7">Muscle</tissue>
    </source>
</reference>
<comment type="caution">
    <text evidence="7">The sequence shown here is derived from an EMBL/GenBank/DDBJ whole genome shotgun (WGS) entry which is preliminary data.</text>
</comment>
<sequence length="568" mass="61982">MANNTDDSKPLLLPNSSNNDDCNGCDNHIHANNNYNSTNASQQQCVPFSKEYGPAWPTVQSPDDDDDKAGEQKDASRTNVDFKDETHVYKRRWYILIVFSLLAATQGGVWNTFGPIASTTQDALDWSTATTALLQNWGPITYILSALFFSWMVDVKGLRWACVVTALLVAVGAAVRCITMDPVAFTWLAHLGQILNGLGGLFGMAGAPMVSAAWFPPNERATATAFGIALNFMGVAITFVLGPLIVPDVPFNTSTSTNFTPFNLRPCQGLYASDEEWLNHTNCTGGLDNNTVAERISREKNAIRLYMFYTGGWCVALLVVVLVYFPRKPPRPPCASAAIKKEDFLKGLKHLMTRGQFWLVAAVYGVSLGALNGWSSVLDVILKPHGIGEKEAGWIGFYSICGACVVSLVVARFADYVSRVMKWLVLFCYLLSTTFFLLFALSAAGVIPASAALFYTTIIAGFTALNAAVPLMYELCNELAYPTGEGVINGVLGLVNNIFAVIFLFVMMIPGIGSMWTNWVLAGASAVCLPLLLLMKEQYNRLEIDEHNPRLSIEVVIPAPQPSDTRSL</sequence>
<feature type="transmembrane region" description="Helical" evidence="6">
    <location>
        <begin position="423"/>
        <end position="447"/>
    </location>
</feature>
<dbReference type="InterPro" id="IPR011701">
    <property type="entry name" value="MFS"/>
</dbReference>
<feature type="transmembrane region" description="Helical" evidence="6">
    <location>
        <begin position="453"/>
        <end position="475"/>
    </location>
</feature>
<dbReference type="PANTHER" id="PTHR10924">
    <property type="entry name" value="MAJOR FACILITATOR SUPERFAMILY PROTEIN-RELATED"/>
    <property type="match status" value="1"/>
</dbReference>
<dbReference type="Gene3D" id="1.20.1250.20">
    <property type="entry name" value="MFS general substrate transporter like domains"/>
    <property type="match status" value="1"/>
</dbReference>
<organism evidence="7 8">
    <name type="scientific">Littorina saxatilis</name>
    <dbReference type="NCBI Taxonomy" id="31220"/>
    <lineage>
        <taxon>Eukaryota</taxon>
        <taxon>Metazoa</taxon>
        <taxon>Spiralia</taxon>
        <taxon>Lophotrochozoa</taxon>
        <taxon>Mollusca</taxon>
        <taxon>Gastropoda</taxon>
        <taxon>Caenogastropoda</taxon>
        <taxon>Littorinimorpha</taxon>
        <taxon>Littorinoidea</taxon>
        <taxon>Littorinidae</taxon>
        <taxon>Littorina</taxon>
    </lineage>
</organism>
<dbReference type="EMBL" id="JBAMIC010000011">
    <property type="protein sequence ID" value="KAK7100800.1"/>
    <property type="molecule type" value="Genomic_DNA"/>
</dbReference>
<feature type="transmembrane region" description="Helical" evidence="6">
    <location>
        <begin position="222"/>
        <end position="246"/>
    </location>
</feature>
<keyword evidence="3 6" id="KW-1133">Transmembrane helix</keyword>
<dbReference type="SUPFAM" id="SSF103473">
    <property type="entry name" value="MFS general substrate transporter"/>
    <property type="match status" value="1"/>
</dbReference>
<dbReference type="InterPro" id="IPR036259">
    <property type="entry name" value="MFS_trans_sf"/>
</dbReference>
<name>A0AAN9B7L5_9CAEN</name>
<keyword evidence="2 6" id="KW-0812">Transmembrane</keyword>
<comment type="subcellular location">
    <subcellularLocation>
        <location evidence="1">Membrane</location>
        <topology evidence="1">Multi-pass membrane protein</topology>
    </subcellularLocation>
</comment>
<dbReference type="GO" id="GO:0022857">
    <property type="term" value="F:transmembrane transporter activity"/>
    <property type="evidence" value="ECO:0007669"/>
    <property type="project" value="InterPro"/>
</dbReference>
<accession>A0AAN9B7L5</accession>
<dbReference type="Proteomes" id="UP001374579">
    <property type="component" value="Unassembled WGS sequence"/>
</dbReference>
<evidence type="ECO:0000256" key="3">
    <source>
        <dbReference type="ARBA" id="ARBA00022989"/>
    </source>
</evidence>